<reference evidence="8 9" key="1">
    <citation type="journal article" date="2021" name="MBio">
        <title>Poor Competitiveness of Bradyrhizobium in Pigeon Pea Root Colonization in Indian Soils.</title>
        <authorList>
            <person name="Chalasani D."/>
            <person name="Basu A."/>
            <person name="Pullabhotla S.V.S.R.N."/>
            <person name="Jorrin B."/>
            <person name="Neal A.L."/>
            <person name="Poole P.S."/>
            <person name="Podile A.R."/>
            <person name="Tkacz A."/>
        </authorList>
    </citation>
    <scope>NUCLEOTIDE SEQUENCE [LARGE SCALE GENOMIC DNA]</scope>
    <source>
        <strain evidence="8 9">HU12</strain>
    </source>
</reference>
<evidence type="ECO:0000256" key="2">
    <source>
        <dbReference type="ARBA" id="ARBA00022908"/>
    </source>
</evidence>
<keyword evidence="2" id="KW-0229">DNA integration</keyword>
<feature type="active site" description="O-(5'-phospho-DNA)-serine intermediate" evidence="5">
    <location>
        <position position="11"/>
    </location>
</feature>
<evidence type="ECO:0000313" key="9">
    <source>
        <dbReference type="Proteomes" id="UP000777440"/>
    </source>
</evidence>
<evidence type="ECO:0000313" key="8">
    <source>
        <dbReference type="EMBL" id="MBW9111304.1"/>
    </source>
</evidence>
<dbReference type="PANTHER" id="PTHR30461:SF2">
    <property type="entry name" value="SERINE RECOMBINASE PINE-RELATED"/>
    <property type="match status" value="1"/>
</dbReference>
<dbReference type="EMBL" id="JAEUAX010000010">
    <property type="protein sequence ID" value="MBW9111304.1"/>
    <property type="molecule type" value="Genomic_DNA"/>
</dbReference>
<dbReference type="RefSeq" id="WP_220340291.1">
    <property type="nucleotide sequence ID" value="NZ_JAEUAX010000010.1"/>
</dbReference>
<evidence type="ECO:0000259" key="7">
    <source>
        <dbReference type="PROSITE" id="PS51736"/>
    </source>
</evidence>
<dbReference type="SUPFAM" id="SSF46689">
    <property type="entry name" value="Homeodomain-like"/>
    <property type="match status" value="1"/>
</dbReference>
<dbReference type="CDD" id="cd00569">
    <property type="entry name" value="HTH_Hin_like"/>
    <property type="match status" value="1"/>
</dbReference>
<dbReference type="PROSITE" id="PS00398">
    <property type="entry name" value="RECOMBINASES_2"/>
    <property type="match status" value="1"/>
</dbReference>
<evidence type="ECO:0000256" key="5">
    <source>
        <dbReference type="PROSITE-ProRule" id="PRU10137"/>
    </source>
</evidence>
<name>A0ABS7I2D9_9MICO</name>
<accession>A0ABS7I2D9</accession>
<keyword evidence="4" id="KW-0233">DNA recombination</keyword>
<dbReference type="PROSITE" id="PS00397">
    <property type="entry name" value="RECOMBINASES_1"/>
    <property type="match status" value="1"/>
</dbReference>
<dbReference type="Gene3D" id="3.40.50.1390">
    <property type="entry name" value="Resolvase, N-terminal catalytic domain"/>
    <property type="match status" value="1"/>
</dbReference>
<dbReference type="PROSITE" id="PS51736">
    <property type="entry name" value="RECOMBINASES_3"/>
    <property type="match status" value="1"/>
</dbReference>
<gene>
    <name evidence="8" type="ORF">JNB61_16125</name>
</gene>
<dbReference type="SMART" id="SM00857">
    <property type="entry name" value="Resolvase"/>
    <property type="match status" value="1"/>
</dbReference>
<dbReference type="InterPro" id="IPR006119">
    <property type="entry name" value="Resolv_N"/>
</dbReference>
<evidence type="ECO:0000256" key="1">
    <source>
        <dbReference type="ARBA" id="ARBA00009913"/>
    </source>
</evidence>
<dbReference type="CDD" id="cd03768">
    <property type="entry name" value="SR_ResInv"/>
    <property type="match status" value="1"/>
</dbReference>
<comment type="similarity">
    <text evidence="1">Belongs to the site-specific recombinase resolvase family.</text>
</comment>
<dbReference type="Gene3D" id="1.10.10.60">
    <property type="entry name" value="Homeodomain-like"/>
    <property type="match status" value="1"/>
</dbReference>
<dbReference type="InterPro" id="IPR036162">
    <property type="entry name" value="Resolvase-like_N_sf"/>
</dbReference>
<comment type="caution">
    <text evidence="8">The sequence shown here is derived from an EMBL/GenBank/DDBJ whole genome shotgun (WGS) entry which is preliminary data.</text>
</comment>
<organism evidence="8 9">
    <name type="scientific">Microbacterium ureisolvens</name>
    <dbReference type="NCBI Taxonomy" id="2781186"/>
    <lineage>
        <taxon>Bacteria</taxon>
        <taxon>Bacillati</taxon>
        <taxon>Actinomycetota</taxon>
        <taxon>Actinomycetes</taxon>
        <taxon>Micrococcales</taxon>
        <taxon>Microbacteriaceae</taxon>
        <taxon>Microbacterium</taxon>
    </lineage>
</organism>
<evidence type="ECO:0000256" key="4">
    <source>
        <dbReference type="ARBA" id="ARBA00023172"/>
    </source>
</evidence>
<keyword evidence="9" id="KW-1185">Reference proteome</keyword>
<dbReference type="Proteomes" id="UP000777440">
    <property type="component" value="Unassembled WGS sequence"/>
</dbReference>
<proteinExistence type="inferred from homology"/>
<dbReference type="InterPro" id="IPR009057">
    <property type="entry name" value="Homeodomain-like_sf"/>
</dbReference>
<evidence type="ECO:0000256" key="3">
    <source>
        <dbReference type="ARBA" id="ARBA00023125"/>
    </source>
</evidence>
<dbReference type="Pfam" id="PF00239">
    <property type="entry name" value="Resolvase"/>
    <property type="match status" value="1"/>
</dbReference>
<protein>
    <submittedName>
        <fullName evidence="8">Recombinase family protein</fullName>
    </submittedName>
</protein>
<dbReference type="PANTHER" id="PTHR30461">
    <property type="entry name" value="DNA-INVERTASE FROM LAMBDOID PROPHAGE"/>
    <property type="match status" value="1"/>
</dbReference>
<dbReference type="InterPro" id="IPR050639">
    <property type="entry name" value="SSR_resolvase"/>
</dbReference>
<dbReference type="InterPro" id="IPR006120">
    <property type="entry name" value="Resolvase_HTH_dom"/>
</dbReference>
<dbReference type="InterPro" id="IPR006118">
    <property type="entry name" value="Recombinase_CS"/>
</dbReference>
<feature type="domain" description="Resolvase/invertase-type recombinase catalytic" evidence="7">
    <location>
        <begin position="3"/>
        <end position="136"/>
    </location>
</feature>
<evidence type="ECO:0000256" key="6">
    <source>
        <dbReference type="SAM" id="MobiDB-lite"/>
    </source>
</evidence>
<dbReference type="Pfam" id="PF02796">
    <property type="entry name" value="HTH_7"/>
    <property type="match status" value="1"/>
</dbReference>
<sequence length="203" mass="22524">MGHLLGYARVSTTDQDASLQVDALKAAGCYRVFVDTVSGSIQKRPELDRLLDQVRPGDTIVVWRLDRLGRSIRHLIDQLNDLDAREIGFRSLQETIDTTTPGGRLVFHVFAALAEFERDLIRERTNAGLAAARARGRTGGRPSSLSADQVRSAKRLYEQREMTVAQIGAVLGVSRTTVYRALQRSPETDSTNPNPRRPSAPDR</sequence>
<dbReference type="SUPFAM" id="SSF53041">
    <property type="entry name" value="Resolvase-like"/>
    <property type="match status" value="1"/>
</dbReference>
<keyword evidence="3" id="KW-0238">DNA-binding</keyword>
<feature type="region of interest" description="Disordered" evidence="6">
    <location>
        <begin position="181"/>
        <end position="203"/>
    </location>
</feature>